<gene>
    <name evidence="1" type="ORF">FEM48_Zijuj05G0183300</name>
</gene>
<comment type="caution">
    <text evidence="1">The sequence shown here is derived from an EMBL/GenBank/DDBJ whole genome shotgun (WGS) entry which is preliminary data.</text>
</comment>
<evidence type="ECO:0000313" key="2">
    <source>
        <dbReference type="Proteomes" id="UP000813462"/>
    </source>
</evidence>
<name>A0A978VGE2_ZIZJJ</name>
<accession>A0A978VGE2</accession>
<dbReference type="AlphaFoldDB" id="A0A978VGE2"/>
<evidence type="ECO:0000313" key="1">
    <source>
        <dbReference type="EMBL" id="KAH7529431.1"/>
    </source>
</evidence>
<reference evidence="1" key="1">
    <citation type="journal article" date="2021" name="Front. Plant Sci.">
        <title>Chromosome-Scale Genome Assembly for Chinese Sour Jujube and Insights Into Its Genome Evolution and Domestication Signature.</title>
        <authorList>
            <person name="Shen L.-Y."/>
            <person name="Luo H."/>
            <person name="Wang X.-L."/>
            <person name="Wang X.-M."/>
            <person name="Qiu X.-J."/>
            <person name="Liu H."/>
            <person name="Zhou S.-S."/>
            <person name="Jia K.-H."/>
            <person name="Nie S."/>
            <person name="Bao Y.-T."/>
            <person name="Zhang R.-G."/>
            <person name="Yun Q.-Z."/>
            <person name="Chai Y.-H."/>
            <person name="Lu J.-Y."/>
            <person name="Li Y."/>
            <person name="Zhao S.-W."/>
            <person name="Mao J.-F."/>
            <person name="Jia S.-G."/>
            <person name="Mao Y.-M."/>
        </authorList>
    </citation>
    <scope>NUCLEOTIDE SEQUENCE</scope>
    <source>
        <strain evidence="1">AT0</strain>
        <tissue evidence="1">Leaf</tissue>
    </source>
</reference>
<dbReference type="Proteomes" id="UP000813462">
    <property type="component" value="Unassembled WGS sequence"/>
</dbReference>
<sequence>MVDLKPGESLAYLIFSDPSGFLTFKCDSCFLDYRCSAKTSREACRILLDSSHQYIPPQTTPLHSLSPTNLNLINPPISLSHSQSHDVHSSSLSCSFEVPCASGPSQSSPATALQERSVSIRDYLSSVSSLQPQCLMPSPPVRTHAMCIRALNNIFKPKVFSDFFFSTKESATTSDEPRTTRQALKIPEWQLAMHAEYDALISKHTWDFVPFSSNQNIIGCNSTIADVAVTYILRFLLKLKFSLPKLPFATRSK</sequence>
<organism evidence="1 2">
    <name type="scientific">Ziziphus jujuba var. spinosa</name>
    <dbReference type="NCBI Taxonomy" id="714518"/>
    <lineage>
        <taxon>Eukaryota</taxon>
        <taxon>Viridiplantae</taxon>
        <taxon>Streptophyta</taxon>
        <taxon>Embryophyta</taxon>
        <taxon>Tracheophyta</taxon>
        <taxon>Spermatophyta</taxon>
        <taxon>Magnoliopsida</taxon>
        <taxon>eudicotyledons</taxon>
        <taxon>Gunneridae</taxon>
        <taxon>Pentapetalae</taxon>
        <taxon>rosids</taxon>
        <taxon>fabids</taxon>
        <taxon>Rosales</taxon>
        <taxon>Rhamnaceae</taxon>
        <taxon>Paliureae</taxon>
        <taxon>Ziziphus</taxon>
    </lineage>
</organism>
<dbReference type="EMBL" id="JAEACU010000005">
    <property type="protein sequence ID" value="KAH7529431.1"/>
    <property type="molecule type" value="Genomic_DNA"/>
</dbReference>
<protein>
    <submittedName>
        <fullName evidence="1">Uncharacterized protein</fullName>
    </submittedName>
</protein>
<proteinExistence type="predicted"/>